<dbReference type="InterPro" id="IPR037478">
    <property type="entry name" value="YwkD-like_dom"/>
</dbReference>
<dbReference type="EMBL" id="JBHSBU010000001">
    <property type="protein sequence ID" value="MFC4160195.1"/>
    <property type="molecule type" value="Genomic_DNA"/>
</dbReference>
<dbReference type="PANTHER" id="PTHR43048">
    <property type="entry name" value="METHYLMALONYL-COA EPIMERASE"/>
    <property type="match status" value="1"/>
</dbReference>
<evidence type="ECO:0000256" key="1">
    <source>
        <dbReference type="ARBA" id="ARBA00022723"/>
    </source>
</evidence>
<dbReference type="Pfam" id="PF00903">
    <property type="entry name" value="Glyoxalase"/>
    <property type="match status" value="1"/>
</dbReference>
<dbReference type="Proteomes" id="UP001595791">
    <property type="component" value="Unassembled WGS sequence"/>
</dbReference>
<protein>
    <submittedName>
        <fullName evidence="3">VOC family protein</fullName>
    </submittedName>
</protein>
<evidence type="ECO:0000313" key="3">
    <source>
        <dbReference type="EMBL" id="MFC4160195.1"/>
    </source>
</evidence>
<reference evidence="4" key="1">
    <citation type="journal article" date="2019" name="Int. J. Syst. Evol. Microbiol.">
        <title>The Global Catalogue of Microorganisms (GCM) 10K type strain sequencing project: providing services to taxonomists for standard genome sequencing and annotation.</title>
        <authorList>
            <consortium name="The Broad Institute Genomics Platform"/>
            <consortium name="The Broad Institute Genome Sequencing Center for Infectious Disease"/>
            <person name="Wu L."/>
            <person name="Ma J."/>
        </authorList>
    </citation>
    <scope>NUCLEOTIDE SEQUENCE [LARGE SCALE GENOMIC DNA]</scope>
    <source>
        <strain evidence="4">LMG 29894</strain>
    </source>
</reference>
<dbReference type="CDD" id="cd08352">
    <property type="entry name" value="VOC_Bs_YwkD_like"/>
    <property type="match status" value="1"/>
</dbReference>
<name>A0ABV8MTK9_9NEIS</name>
<dbReference type="InterPro" id="IPR051785">
    <property type="entry name" value="MMCE/EMCE_epimerase"/>
</dbReference>
<dbReference type="PANTHER" id="PTHR43048:SF5">
    <property type="entry name" value="BLR5325 PROTEIN"/>
    <property type="match status" value="1"/>
</dbReference>
<dbReference type="InterPro" id="IPR029068">
    <property type="entry name" value="Glyas_Bleomycin-R_OHBP_Dase"/>
</dbReference>
<dbReference type="NCBIfam" id="NF008551">
    <property type="entry name" value="PRK11478.1"/>
    <property type="match status" value="1"/>
</dbReference>
<keyword evidence="4" id="KW-1185">Reference proteome</keyword>
<comment type="caution">
    <text evidence="3">The sequence shown here is derived from an EMBL/GenBank/DDBJ whole genome shotgun (WGS) entry which is preliminary data.</text>
</comment>
<feature type="domain" description="VOC" evidence="2">
    <location>
        <begin position="4"/>
        <end position="127"/>
    </location>
</feature>
<dbReference type="InterPro" id="IPR037523">
    <property type="entry name" value="VOC_core"/>
</dbReference>
<dbReference type="Gene3D" id="3.10.180.10">
    <property type="entry name" value="2,3-Dihydroxybiphenyl 1,2-Dioxygenase, domain 1"/>
    <property type="match status" value="1"/>
</dbReference>
<dbReference type="InterPro" id="IPR004360">
    <property type="entry name" value="Glyas_Fos-R_dOase_dom"/>
</dbReference>
<evidence type="ECO:0000313" key="4">
    <source>
        <dbReference type="Proteomes" id="UP001595791"/>
    </source>
</evidence>
<sequence length="128" mass="14158">MITAFHHVALIVSDLATARRFYCEVLGLAELAAHYRAERASWKVDLVLPGGGQLELFTFPEAPVRLSRPEALGLRHLALTVADLDAALQRLAHYAVSCEPVRVDPHTGARFTFCTDPDGLPIELVERR</sequence>
<dbReference type="SUPFAM" id="SSF54593">
    <property type="entry name" value="Glyoxalase/Bleomycin resistance protein/Dihydroxybiphenyl dioxygenase"/>
    <property type="match status" value="1"/>
</dbReference>
<evidence type="ECO:0000259" key="2">
    <source>
        <dbReference type="PROSITE" id="PS51819"/>
    </source>
</evidence>
<dbReference type="InterPro" id="IPR018146">
    <property type="entry name" value="Glyoxalase_1_CS"/>
</dbReference>
<dbReference type="PROSITE" id="PS00934">
    <property type="entry name" value="GLYOXALASE_I_1"/>
    <property type="match status" value="1"/>
</dbReference>
<organism evidence="3 4">
    <name type="scientific">Chitinimonas lacunae</name>
    <dbReference type="NCBI Taxonomy" id="1963018"/>
    <lineage>
        <taxon>Bacteria</taxon>
        <taxon>Pseudomonadati</taxon>
        <taxon>Pseudomonadota</taxon>
        <taxon>Betaproteobacteria</taxon>
        <taxon>Neisseriales</taxon>
        <taxon>Chitinibacteraceae</taxon>
        <taxon>Chitinimonas</taxon>
    </lineage>
</organism>
<dbReference type="RefSeq" id="WP_378164750.1">
    <property type="nucleotide sequence ID" value="NZ_JBHSBU010000001.1"/>
</dbReference>
<dbReference type="PROSITE" id="PS51819">
    <property type="entry name" value="VOC"/>
    <property type="match status" value="1"/>
</dbReference>
<proteinExistence type="predicted"/>
<keyword evidence="1" id="KW-0479">Metal-binding</keyword>
<gene>
    <name evidence="3" type="ORF">ACFOW7_12625</name>
</gene>
<accession>A0ABV8MTK9</accession>